<gene>
    <name evidence="8" type="ORF">ACFOUP_01570</name>
</gene>
<evidence type="ECO:0000256" key="2">
    <source>
        <dbReference type="ARBA" id="ARBA00006275"/>
    </source>
</evidence>
<dbReference type="InterPro" id="IPR012944">
    <property type="entry name" value="SusD_RagB_dom"/>
</dbReference>
<organism evidence="8 9">
    <name type="scientific">Belliella kenyensis</name>
    <dbReference type="NCBI Taxonomy" id="1472724"/>
    <lineage>
        <taxon>Bacteria</taxon>
        <taxon>Pseudomonadati</taxon>
        <taxon>Bacteroidota</taxon>
        <taxon>Cytophagia</taxon>
        <taxon>Cytophagales</taxon>
        <taxon>Cyclobacteriaceae</taxon>
        <taxon>Belliella</taxon>
    </lineage>
</organism>
<dbReference type="CDD" id="cd08977">
    <property type="entry name" value="SusD"/>
    <property type="match status" value="1"/>
</dbReference>
<evidence type="ECO:0000256" key="4">
    <source>
        <dbReference type="ARBA" id="ARBA00023136"/>
    </source>
</evidence>
<evidence type="ECO:0000256" key="5">
    <source>
        <dbReference type="ARBA" id="ARBA00023237"/>
    </source>
</evidence>
<dbReference type="Proteomes" id="UP001595766">
    <property type="component" value="Unassembled WGS sequence"/>
</dbReference>
<evidence type="ECO:0000256" key="1">
    <source>
        <dbReference type="ARBA" id="ARBA00004442"/>
    </source>
</evidence>
<evidence type="ECO:0000313" key="9">
    <source>
        <dbReference type="Proteomes" id="UP001595766"/>
    </source>
</evidence>
<dbReference type="SUPFAM" id="SSF48452">
    <property type="entry name" value="TPR-like"/>
    <property type="match status" value="1"/>
</dbReference>
<keyword evidence="3" id="KW-0732">Signal</keyword>
<keyword evidence="9" id="KW-1185">Reference proteome</keyword>
<evidence type="ECO:0000259" key="6">
    <source>
        <dbReference type="Pfam" id="PF07980"/>
    </source>
</evidence>
<comment type="caution">
    <text evidence="8">The sequence shown here is derived from an EMBL/GenBank/DDBJ whole genome shotgun (WGS) entry which is preliminary data.</text>
</comment>
<dbReference type="RefSeq" id="WP_241292559.1">
    <property type="nucleotide sequence ID" value="NZ_JAKZGR010000003.1"/>
</dbReference>
<comment type="similarity">
    <text evidence="2">Belongs to the SusD family.</text>
</comment>
<reference evidence="9" key="1">
    <citation type="journal article" date="2019" name="Int. J. Syst. Evol. Microbiol.">
        <title>The Global Catalogue of Microorganisms (GCM) 10K type strain sequencing project: providing services to taxonomists for standard genome sequencing and annotation.</title>
        <authorList>
            <consortium name="The Broad Institute Genomics Platform"/>
            <consortium name="The Broad Institute Genome Sequencing Center for Infectious Disease"/>
            <person name="Wu L."/>
            <person name="Ma J."/>
        </authorList>
    </citation>
    <scope>NUCLEOTIDE SEQUENCE [LARGE SCALE GENOMIC DNA]</scope>
    <source>
        <strain evidence="9">CECT 8551</strain>
    </source>
</reference>
<dbReference type="InterPro" id="IPR033985">
    <property type="entry name" value="SusD-like_N"/>
</dbReference>
<dbReference type="InterPro" id="IPR011990">
    <property type="entry name" value="TPR-like_helical_dom_sf"/>
</dbReference>
<keyword evidence="4" id="KW-0472">Membrane</keyword>
<name>A0ABV8EGA6_9BACT</name>
<evidence type="ECO:0000313" key="8">
    <source>
        <dbReference type="EMBL" id="MFC3975054.1"/>
    </source>
</evidence>
<dbReference type="Pfam" id="PF14322">
    <property type="entry name" value="SusD-like_3"/>
    <property type="match status" value="1"/>
</dbReference>
<dbReference type="EMBL" id="JBHSAV010000003">
    <property type="protein sequence ID" value="MFC3975054.1"/>
    <property type="molecule type" value="Genomic_DNA"/>
</dbReference>
<dbReference type="PROSITE" id="PS51257">
    <property type="entry name" value="PROKAR_LIPOPROTEIN"/>
    <property type="match status" value="1"/>
</dbReference>
<feature type="domain" description="RagB/SusD" evidence="6">
    <location>
        <begin position="349"/>
        <end position="495"/>
    </location>
</feature>
<dbReference type="Pfam" id="PF07980">
    <property type="entry name" value="SusD_RagB"/>
    <property type="match status" value="1"/>
</dbReference>
<protein>
    <submittedName>
        <fullName evidence="8">RagB/SusD family nutrient uptake outer membrane protein</fullName>
    </submittedName>
</protein>
<keyword evidence="5" id="KW-0998">Cell outer membrane</keyword>
<evidence type="ECO:0000259" key="7">
    <source>
        <dbReference type="Pfam" id="PF14322"/>
    </source>
</evidence>
<proteinExistence type="inferred from homology"/>
<dbReference type="Gene3D" id="1.25.40.390">
    <property type="match status" value="1"/>
</dbReference>
<comment type="subcellular location">
    <subcellularLocation>
        <location evidence="1">Cell outer membrane</location>
    </subcellularLocation>
</comment>
<sequence length="495" mass="55779">MKKYKKSIVVILSLLTMSCGDYFDKEPIGLITQEQISSDPTEQSIVSAVNSTYQMYSQTLNVIGEWDWTGGKVLRNDFIIYDIASGDMLKKWNPDGDQAWMDEVGSFNFTSINGAFNGAWSYSFEAISRANTAISILEQDHITSNTGMSQNLIDRLLAESLFLRALSYFELVNNFGDVPMITVPLDSFADAYEVSVRRPASEVWQLIMSDLQKASSLLPQAKFSSQSEPWRVSKGAVLSLIAKAELYQENYQNVISIISQIEDLGFYSLNVHYFDSFDVTKHFQENEVIFAYDHQEGRNPRKGNGLAALMGWGFVAPSESFVQAFEQGDPRLFYTVDLTNRNVNKLLGTKNGLYKGNDDSPGNKIYIRYADVLLWKAEALIKLGNIEQGLLIVDMVRLRAKNTPYVNGTLPDPSILAPYAGRGLNQAEALQALIQERRVELGFESHRFNDLKRWGIALDILRDMGKNFQAHHMLFPIPQEEVDRSGGLINQNQGY</sequence>
<evidence type="ECO:0000256" key="3">
    <source>
        <dbReference type="ARBA" id="ARBA00022729"/>
    </source>
</evidence>
<feature type="domain" description="SusD-like N-terminal" evidence="7">
    <location>
        <begin position="110"/>
        <end position="244"/>
    </location>
</feature>
<accession>A0ABV8EGA6</accession>